<evidence type="ECO:0000256" key="2">
    <source>
        <dbReference type="ARBA" id="ARBA00005233"/>
    </source>
</evidence>
<dbReference type="InterPro" id="IPR012902">
    <property type="entry name" value="N_methyl_site"/>
</dbReference>
<dbReference type="AlphaFoldDB" id="A0AAX3NTY8"/>
<comment type="similarity">
    <text evidence="2">Belongs to the N-Me-Phe pilin family.</text>
</comment>
<keyword evidence="6 7" id="KW-0472">Membrane</keyword>
<accession>A0AAX3NTY8</accession>
<evidence type="ECO:0000313" key="9">
    <source>
        <dbReference type="Proteomes" id="UP001213721"/>
    </source>
</evidence>
<keyword evidence="3" id="KW-0488">Methylation</keyword>
<dbReference type="GO" id="GO:0044096">
    <property type="term" value="C:type IV pilus"/>
    <property type="evidence" value="ECO:0007669"/>
    <property type="project" value="TreeGrafter"/>
</dbReference>
<evidence type="ECO:0000256" key="7">
    <source>
        <dbReference type="SAM" id="Phobius"/>
    </source>
</evidence>
<comment type="subcellular location">
    <subcellularLocation>
        <location evidence="1">Membrane</location>
        <topology evidence="1">Single-pass membrane protein</topology>
    </subcellularLocation>
</comment>
<dbReference type="Pfam" id="PF07963">
    <property type="entry name" value="N_methyl"/>
    <property type="match status" value="1"/>
</dbReference>
<evidence type="ECO:0000256" key="6">
    <source>
        <dbReference type="ARBA" id="ARBA00023136"/>
    </source>
</evidence>
<dbReference type="EMBL" id="CP118988">
    <property type="protein sequence ID" value="WED77090.1"/>
    <property type="molecule type" value="Genomic_DNA"/>
</dbReference>
<keyword evidence="5 7" id="KW-1133">Transmembrane helix</keyword>
<dbReference type="GO" id="GO:0043107">
    <property type="term" value="P:type IV pilus-dependent motility"/>
    <property type="evidence" value="ECO:0007669"/>
    <property type="project" value="TreeGrafter"/>
</dbReference>
<dbReference type="InterPro" id="IPR045584">
    <property type="entry name" value="Pilin-like"/>
</dbReference>
<dbReference type="SUPFAM" id="SSF54523">
    <property type="entry name" value="Pili subunits"/>
    <property type="match status" value="1"/>
</dbReference>
<evidence type="ECO:0000256" key="5">
    <source>
        <dbReference type="ARBA" id="ARBA00022989"/>
    </source>
</evidence>
<dbReference type="GO" id="GO:0015628">
    <property type="term" value="P:protein secretion by the type II secretion system"/>
    <property type="evidence" value="ECO:0007669"/>
    <property type="project" value="InterPro"/>
</dbReference>
<protein>
    <submittedName>
        <fullName evidence="8">Prepilin-type N-terminal cleavage/methylation domain-containing protein</fullName>
    </submittedName>
</protein>
<dbReference type="GO" id="GO:0015627">
    <property type="term" value="C:type II protein secretion system complex"/>
    <property type="evidence" value="ECO:0007669"/>
    <property type="project" value="InterPro"/>
</dbReference>
<feature type="transmembrane region" description="Helical" evidence="7">
    <location>
        <begin position="12"/>
        <end position="30"/>
    </location>
</feature>
<dbReference type="Gene3D" id="3.30.700.10">
    <property type="entry name" value="Glycoprotein, Type 4 Pilin"/>
    <property type="match status" value="1"/>
</dbReference>
<dbReference type="PROSITE" id="PS00409">
    <property type="entry name" value="PROKAR_NTER_METHYL"/>
    <property type="match status" value="1"/>
</dbReference>
<dbReference type="NCBIfam" id="TIGR02532">
    <property type="entry name" value="IV_pilin_GFxxxE"/>
    <property type="match status" value="1"/>
</dbReference>
<evidence type="ECO:0000256" key="3">
    <source>
        <dbReference type="ARBA" id="ARBA00022481"/>
    </source>
</evidence>
<name>A0AAX3NTY8_9GAMM</name>
<dbReference type="PANTHER" id="PTHR30093:SF34">
    <property type="entry name" value="PREPILIN PEPTIDASE-DEPENDENT PROTEIN D"/>
    <property type="match status" value="1"/>
</dbReference>
<organism evidence="8 9">
    <name type="scientific">Aeromonas allosaccharophila</name>
    <dbReference type="NCBI Taxonomy" id="656"/>
    <lineage>
        <taxon>Bacteria</taxon>
        <taxon>Pseudomonadati</taxon>
        <taxon>Pseudomonadota</taxon>
        <taxon>Gammaproteobacteria</taxon>
        <taxon>Aeromonadales</taxon>
        <taxon>Aeromonadaceae</taxon>
        <taxon>Aeromonas</taxon>
    </lineage>
</organism>
<evidence type="ECO:0000313" key="8">
    <source>
        <dbReference type="EMBL" id="WED77090.1"/>
    </source>
</evidence>
<dbReference type="PRINTS" id="PR00885">
    <property type="entry name" value="BCTERIALGSPH"/>
</dbReference>
<dbReference type="GO" id="GO:0016020">
    <property type="term" value="C:membrane"/>
    <property type="evidence" value="ECO:0007669"/>
    <property type="project" value="UniProtKB-SubCell"/>
</dbReference>
<gene>
    <name evidence="8" type="ORF">PYU98_02055</name>
</gene>
<evidence type="ECO:0000256" key="1">
    <source>
        <dbReference type="ARBA" id="ARBA00004167"/>
    </source>
</evidence>
<evidence type="ECO:0000256" key="4">
    <source>
        <dbReference type="ARBA" id="ARBA00022692"/>
    </source>
</evidence>
<keyword evidence="4 7" id="KW-0812">Transmembrane</keyword>
<proteinExistence type="inferred from homology"/>
<reference evidence="8" key="1">
    <citation type="submission" date="2023-02" db="EMBL/GenBank/DDBJ databases">
        <title>The sequence of Aeromonas allosaccharophila K520.</title>
        <authorList>
            <person name="Luo X."/>
        </authorList>
    </citation>
    <scope>NUCLEOTIDE SEQUENCE</scope>
    <source>
        <strain evidence="8">K520</strain>
    </source>
</reference>
<sequence length="145" mass="15086">MKKQSGFTLIELMIVVAIVAILAAVALPAYQNYVTKTKWTELATAVGSLKTEAEVCASQGLFTTGTTTGCLKTDGKLPATVSLDTSSFTSAAGASFRVKFADADRGGPLANTSTLTMATSGAAVPFTWVFTCSDHTDVCPEPNTH</sequence>
<dbReference type="InterPro" id="IPR002416">
    <property type="entry name" value="T2SS_protein-GspH"/>
</dbReference>
<dbReference type="Proteomes" id="UP001213721">
    <property type="component" value="Chromosome"/>
</dbReference>
<dbReference type="RefSeq" id="WP_275057317.1">
    <property type="nucleotide sequence ID" value="NZ_CP118988.1"/>
</dbReference>
<dbReference type="PANTHER" id="PTHR30093">
    <property type="entry name" value="GENERAL SECRETION PATHWAY PROTEIN G"/>
    <property type="match status" value="1"/>
</dbReference>